<keyword evidence="10" id="KW-1185">Reference proteome</keyword>
<organism evidence="9 10">
    <name type="scientific">Thermanaerosceptrum fracticalcis</name>
    <dbReference type="NCBI Taxonomy" id="1712410"/>
    <lineage>
        <taxon>Bacteria</taxon>
        <taxon>Bacillati</taxon>
        <taxon>Bacillota</taxon>
        <taxon>Clostridia</taxon>
        <taxon>Eubacteriales</taxon>
        <taxon>Peptococcaceae</taxon>
        <taxon>Thermanaerosceptrum</taxon>
    </lineage>
</organism>
<dbReference type="KEGG" id="tfr:BR63_02545"/>
<evidence type="ECO:0000259" key="8">
    <source>
        <dbReference type="PROSITE" id="PS51849"/>
    </source>
</evidence>
<evidence type="ECO:0000256" key="7">
    <source>
        <dbReference type="SAM" id="Phobius"/>
    </source>
</evidence>
<protein>
    <recommendedName>
        <fullName evidence="8">RsgI N-terminal anti-sigma domain-containing protein</fullName>
    </recommendedName>
</protein>
<feature type="compositionally biased region" description="Low complexity" evidence="6">
    <location>
        <begin position="375"/>
        <end position="395"/>
    </location>
</feature>
<proteinExistence type="predicted"/>
<reference evidence="9 10" key="1">
    <citation type="journal article" date="2019" name="Front. Microbiol.">
        <title>Thermoanaerosceptrum fracticalcis gen. nov. sp. nov., a Novel Fumarate-Fermenting Microorganism From a Deep Fractured Carbonate Aquifer of the US Great Basin.</title>
        <authorList>
            <person name="Hamilton-Brehm S.D."/>
            <person name="Stewart L.E."/>
            <person name="Zavarin M."/>
            <person name="Caldwell M."/>
            <person name="Lawson P.A."/>
            <person name="Onstott T.C."/>
            <person name="Grzymski J."/>
            <person name="Neveux I."/>
            <person name="Lollar B.S."/>
            <person name="Russell C.E."/>
            <person name="Moser D.P."/>
        </authorList>
    </citation>
    <scope>NUCLEOTIDE SEQUENCE [LARGE SCALE GENOMIC DNA]</scope>
    <source>
        <strain evidence="9 10">DRI-13</strain>
    </source>
</reference>
<sequence>MRMMAEKKKGIVMETSAESVIVLTPQGEFLQVPWSQRELPLLSSEIEFTVPLKKTYLPKANYLIYMAASILLLVFVSIQFLGGVLPGANQVVAYVTIDINPSIELGINHQGKVIEVKGLNDDGAKILEKINVVELDVSQAVTVITEEAVKKQYLSPSNENNIVITISGKDKELTKTKDLNALASRVLEEHKLSGKADIVEIPMEIHDKAKELGVSPGKYVILLEALEQGLDVSLDDIKGNSIVKAIKKAGGVPGELIAKAQKDKHVFKELDLRHNQTVMNKPKAPDVKEQEKPDHNKDKKEQKDKKKDEEKKDKRKTVEEIKKINPKEEKEVESKHMEKKDSESVPSQDTGPLQDVKNEINTGTDETKKNDVNENRNNNSNSVKGGSNNSGGKKK</sequence>
<keyword evidence="5 7" id="KW-0472">Membrane</keyword>
<feature type="region of interest" description="Disordered" evidence="6">
    <location>
        <begin position="272"/>
        <end position="395"/>
    </location>
</feature>
<feature type="domain" description="RsgI N-terminal anti-sigma" evidence="8">
    <location>
        <begin position="8"/>
        <end position="57"/>
    </location>
</feature>
<keyword evidence="3 7" id="KW-0812">Transmembrane</keyword>
<feature type="transmembrane region" description="Helical" evidence="7">
    <location>
        <begin position="62"/>
        <end position="82"/>
    </location>
</feature>
<evidence type="ECO:0000256" key="4">
    <source>
        <dbReference type="ARBA" id="ARBA00022989"/>
    </source>
</evidence>
<dbReference type="Proteomes" id="UP000515847">
    <property type="component" value="Chromosome"/>
</dbReference>
<dbReference type="OrthoDB" id="9800626at2"/>
<dbReference type="PROSITE" id="PS51849">
    <property type="entry name" value="RSGI_N"/>
    <property type="match status" value="1"/>
</dbReference>
<evidence type="ECO:0000256" key="3">
    <source>
        <dbReference type="ARBA" id="ARBA00022692"/>
    </source>
</evidence>
<evidence type="ECO:0000313" key="9">
    <source>
        <dbReference type="EMBL" id="QNB45287.1"/>
    </source>
</evidence>
<dbReference type="InterPro" id="IPR055431">
    <property type="entry name" value="RsgI_M"/>
</dbReference>
<accession>A0A7G6DZN3</accession>
<keyword evidence="4 7" id="KW-1133">Transmembrane helix</keyword>
<evidence type="ECO:0000256" key="5">
    <source>
        <dbReference type="ARBA" id="ARBA00023136"/>
    </source>
</evidence>
<gene>
    <name evidence="9" type="ORF">BR63_02545</name>
</gene>
<dbReference type="Pfam" id="PF23750">
    <property type="entry name" value="RsgI_M"/>
    <property type="match status" value="1"/>
</dbReference>
<feature type="compositionally biased region" description="Basic and acidic residues" evidence="6">
    <location>
        <begin position="365"/>
        <end position="374"/>
    </location>
</feature>
<dbReference type="InterPro" id="IPR024449">
    <property type="entry name" value="Anti-sigma_RsgI_N"/>
</dbReference>
<evidence type="ECO:0000256" key="1">
    <source>
        <dbReference type="ARBA" id="ARBA00004162"/>
    </source>
</evidence>
<evidence type="ECO:0000313" key="10">
    <source>
        <dbReference type="Proteomes" id="UP000515847"/>
    </source>
</evidence>
<dbReference type="GO" id="GO:0005886">
    <property type="term" value="C:plasma membrane"/>
    <property type="evidence" value="ECO:0007669"/>
    <property type="project" value="UniProtKB-SubCell"/>
</dbReference>
<dbReference type="Pfam" id="PF12791">
    <property type="entry name" value="RsgI_N"/>
    <property type="match status" value="1"/>
</dbReference>
<comment type="subcellular location">
    <subcellularLocation>
        <location evidence="1">Cell membrane</location>
        <topology evidence="1">Single-pass membrane protein</topology>
    </subcellularLocation>
</comment>
<name>A0A7G6DZN3_THEFR</name>
<dbReference type="EMBL" id="CP045798">
    <property type="protein sequence ID" value="QNB45287.1"/>
    <property type="molecule type" value="Genomic_DNA"/>
</dbReference>
<evidence type="ECO:0000256" key="6">
    <source>
        <dbReference type="SAM" id="MobiDB-lite"/>
    </source>
</evidence>
<keyword evidence="2" id="KW-1003">Cell membrane</keyword>
<dbReference type="AlphaFoldDB" id="A0A7G6DZN3"/>
<evidence type="ECO:0000256" key="2">
    <source>
        <dbReference type="ARBA" id="ARBA00022475"/>
    </source>
</evidence>
<feature type="compositionally biased region" description="Basic and acidic residues" evidence="6">
    <location>
        <begin position="283"/>
        <end position="343"/>
    </location>
</feature>